<keyword evidence="12" id="KW-1185">Reference proteome</keyword>
<proteinExistence type="inferred from homology"/>
<dbReference type="CDD" id="cd11065">
    <property type="entry name" value="CYP64-like"/>
    <property type="match status" value="1"/>
</dbReference>
<dbReference type="PANTHER" id="PTHR46300">
    <property type="entry name" value="P450, PUTATIVE (EUROFUNG)-RELATED-RELATED"/>
    <property type="match status" value="1"/>
</dbReference>
<accession>A0A9P7RW25</accession>
<dbReference type="PANTHER" id="PTHR46300:SF7">
    <property type="entry name" value="P450, PUTATIVE (EUROFUNG)-RELATED"/>
    <property type="match status" value="1"/>
</dbReference>
<evidence type="ECO:0000256" key="9">
    <source>
        <dbReference type="PIRSR" id="PIRSR602401-1"/>
    </source>
</evidence>
<dbReference type="PRINTS" id="PR00463">
    <property type="entry name" value="EP450I"/>
</dbReference>
<evidence type="ECO:0000256" key="7">
    <source>
        <dbReference type="ARBA" id="ARBA00023004"/>
    </source>
</evidence>
<keyword evidence="4 9" id="KW-0349">Heme</keyword>
<dbReference type="InterPro" id="IPR050364">
    <property type="entry name" value="Cytochrome_P450_fung"/>
</dbReference>
<evidence type="ECO:0000256" key="4">
    <source>
        <dbReference type="ARBA" id="ARBA00022617"/>
    </source>
</evidence>
<feature type="binding site" description="axial binding residue" evidence="9">
    <location>
        <position position="453"/>
    </location>
    <ligand>
        <name>heme</name>
        <dbReference type="ChEBI" id="CHEBI:30413"/>
    </ligand>
    <ligandPart>
        <name>Fe</name>
        <dbReference type="ChEBI" id="CHEBI:18248"/>
    </ligandPart>
</feature>
<dbReference type="EMBL" id="CM032186">
    <property type="protein sequence ID" value="KAG7090445.1"/>
    <property type="molecule type" value="Genomic_DNA"/>
</dbReference>
<gene>
    <name evidence="11" type="ORF">E1B28_009563</name>
</gene>
<evidence type="ECO:0000256" key="6">
    <source>
        <dbReference type="ARBA" id="ARBA00023002"/>
    </source>
</evidence>
<dbReference type="InterPro" id="IPR017972">
    <property type="entry name" value="Cyt_P450_CS"/>
</dbReference>
<dbReference type="InterPro" id="IPR036396">
    <property type="entry name" value="Cyt_P450_sf"/>
</dbReference>
<dbReference type="InterPro" id="IPR001128">
    <property type="entry name" value="Cyt_P450"/>
</dbReference>
<comment type="cofactor">
    <cofactor evidence="1 9">
        <name>heme</name>
        <dbReference type="ChEBI" id="CHEBI:30413"/>
    </cofactor>
</comment>
<evidence type="ECO:0000256" key="8">
    <source>
        <dbReference type="ARBA" id="ARBA00023033"/>
    </source>
</evidence>
<protein>
    <recommendedName>
        <fullName evidence="13">Cytochrome P450</fullName>
    </recommendedName>
</protein>
<name>A0A9P7RW25_9AGAR</name>
<dbReference type="KEGG" id="more:E1B28_009563"/>
<dbReference type="Pfam" id="PF00067">
    <property type="entry name" value="p450"/>
    <property type="match status" value="1"/>
</dbReference>
<evidence type="ECO:0008006" key="13">
    <source>
        <dbReference type="Google" id="ProtNLM"/>
    </source>
</evidence>
<keyword evidence="7 9" id="KW-0408">Iron</keyword>
<comment type="similarity">
    <text evidence="3 10">Belongs to the cytochrome P450 family.</text>
</comment>
<keyword evidence="8 10" id="KW-0503">Monooxygenase</keyword>
<dbReference type="RefSeq" id="XP_043006915.1">
    <property type="nucleotide sequence ID" value="XM_043154460.1"/>
</dbReference>
<evidence type="ECO:0000256" key="1">
    <source>
        <dbReference type="ARBA" id="ARBA00001971"/>
    </source>
</evidence>
<dbReference type="GeneID" id="66078639"/>
<evidence type="ECO:0000313" key="12">
    <source>
        <dbReference type="Proteomes" id="UP001049176"/>
    </source>
</evidence>
<reference evidence="11" key="1">
    <citation type="journal article" date="2021" name="Genome Biol. Evol.">
        <title>The assembled and annotated genome of the fairy-ring fungus Marasmius oreades.</title>
        <authorList>
            <person name="Hiltunen M."/>
            <person name="Ament-Velasquez S.L."/>
            <person name="Johannesson H."/>
        </authorList>
    </citation>
    <scope>NUCLEOTIDE SEQUENCE</scope>
    <source>
        <strain evidence="11">03SP1</strain>
    </source>
</reference>
<keyword evidence="6 10" id="KW-0560">Oxidoreductase</keyword>
<dbReference type="OrthoDB" id="2789670at2759"/>
<dbReference type="GO" id="GO:0004497">
    <property type="term" value="F:monooxygenase activity"/>
    <property type="evidence" value="ECO:0007669"/>
    <property type="project" value="UniProtKB-KW"/>
</dbReference>
<dbReference type="GO" id="GO:0005506">
    <property type="term" value="F:iron ion binding"/>
    <property type="evidence" value="ECO:0007669"/>
    <property type="project" value="InterPro"/>
</dbReference>
<dbReference type="GO" id="GO:0020037">
    <property type="term" value="F:heme binding"/>
    <property type="evidence" value="ECO:0007669"/>
    <property type="project" value="InterPro"/>
</dbReference>
<comment type="pathway">
    <text evidence="2">Secondary metabolite biosynthesis.</text>
</comment>
<dbReference type="InterPro" id="IPR002401">
    <property type="entry name" value="Cyt_P450_E_grp-I"/>
</dbReference>
<dbReference type="GO" id="GO:0016705">
    <property type="term" value="F:oxidoreductase activity, acting on paired donors, with incorporation or reduction of molecular oxygen"/>
    <property type="evidence" value="ECO:0007669"/>
    <property type="project" value="InterPro"/>
</dbReference>
<keyword evidence="5 9" id="KW-0479">Metal-binding</keyword>
<dbReference type="SUPFAM" id="SSF48264">
    <property type="entry name" value="Cytochrome P450"/>
    <property type="match status" value="1"/>
</dbReference>
<dbReference type="PROSITE" id="PS00086">
    <property type="entry name" value="CYTOCHROME_P450"/>
    <property type="match status" value="1"/>
</dbReference>
<organism evidence="11 12">
    <name type="scientific">Marasmius oreades</name>
    <name type="common">fairy-ring Marasmius</name>
    <dbReference type="NCBI Taxonomy" id="181124"/>
    <lineage>
        <taxon>Eukaryota</taxon>
        <taxon>Fungi</taxon>
        <taxon>Dikarya</taxon>
        <taxon>Basidiomycota</taxon>
        <taxon>Agaricomycotina</taxon>
        <taxon>Agaricomycetes</taxon>
        <taxon>Agaricomycetidae</taxon>
        <taxon>Agaricales</taxon>
        <taxon>Marasmiineae</taxon>
        <taxon>Marasmiaceae</taxon>
        <taxon>Marasmius</taxon>
    </lineage>
</organism>
<evidence type="ECO:0000256" key="5">
    <source>
        <dbReference type="ARBA" id="ARBA00022723"/>
    </source>
</evidence>
<dbReference type="AlphaFoldDB" id="A0A9P7RW25"/>
<evidence type="ECO:0000313" key="11">
    <source>
        <dbReference type="EMBL" id="KAG7090445.1"/>
    </source>
</evidence>
<dbReference type="Gene3D" id="1.10.630.10">
    <property type="entry name" value="Cytochrome P450"/>
    <property type="match status" value="1"/>
</dbReference>
<comment type="caution">
    <text evidence="11">The sequence shown here is derived from an EMBL/GenBank/DDBJ whole genome shotgun (WGS) entry which is preliminary data.</text>
</comment>
<dbReference type="Proteomes" id="UP001049176">
    <property type="component" value="Chromosome 6"/>
</dbReference>
<evidence type="ECO:0000256" key="3">
    <source>
        <dbReference type="ARBA" id="ARBA00010617"/>
    </source>
</evidence>
<sequence>MDIFLNHSLTVLTVALLLALIQLSFNYRRRRRSPAPFPPGPSFLSVIRNVFDIFTRDHPRWITFNSWSKIYGNIFHFNVFGTNIVVLNSYKVMDELLNKRSQKYSDRPDFHVQVDIIGNLWNLGSMRSSESWRTHRKILYNAFHPRVMPEYYADLRTGSIFLLRNIISSPENFVDHVSHYTATLALKLAYGYTELETNDNQYHVRLAHDMNDSLQSVVPGSFLVEYVPILRYLPGWFPGTSFKGKAVAWAVSINELKNKPWRRLKQAIDNGTSVPSFSTRNLEKFNVVITSGSEHTGMEEVIKCCAATIYGVGSDTTTSAIFTFILAMTLYIDVQKRAQDEIDRVVGTSRLPDFSDRDSLPFVNAVFSEVLRWNPVTPLGVSHRAREDDEYEGYSIPRNTTVVPNIWAALHDESLYGPNTMDFDPDRFLKHDVGKPLPPDPGNIAFGFGRRICPGRHLAESSLWITMTYLLATFNVAKEVDSQGQEVEPDVRYSEGLGSGPFPYKCRFIPRSSAAVKLVAN</sequence>
<dbReference type="PRINTS" id="PR00385">
    <property type="entry name" value="P450"/>
</dbReference>
<evidence type="ECO:0000256" key="2">
    <source>
        <dbReference type="ARBA" id="ARBA00005179"/>
    </source>
</evidence>
<evidence type="ECO:0000256" key="10">
    <source>
        <dbReference type="RuleBase" id="RU000461"/>
    </source>
</evidence>